<dbReference type="OrthoDB" id="2590011at2759"/>
<reference evidence="5 6" key="1">
    <citation type="submission" date="2015-05" db="EMBL/GenBank/DDBJ databases">
        <title>Distinctive expansion of gene families associated with plant cell wall degradation and secondary metabolism in the genomes of grapevine trunk pathogens.</title>
        <authorList>
            <person name="Lawrence D.P."/>
            <person name="Travadon R."/>
            <person name="Rolshausen P.E."/>
            <person name="Baumgartner K."/>
        </authorList>
    </citation>
    <scope>NUCLEOTIDE SEQUENCE [LARGE SCALE GENOMIC DNA]</scope>
    <source>
        <strain evidence="5">DA912</strain>
    </source>
</reference>
<organism evidence="5 6">
    <name type="scientific">Diaporthe ampelina</name>
    <dbReference type="NCBI Taxonomy" id="1214573"/>
    <lineage>
        <taxon>Eukaryota</taxon>
        <taxon>Fungi</taxon>
        <taxon>Dikarya</taxon>
        <taxon>Ascomycota</taxon>
        <taxon>Pezizomycotina</taxon>
        <taxon>Sordariomycetes</taxon>
        <taxon>Sordariomycetidae</taxon>
        <taxon>Diaporthales</taxon>
        <taxon>Diaporthaceae</taxon>
        <taxon>Diaporthe</taxon>
    </lineage>
</organism>
<feature type="region of interest" description="Disordered" evidence="3">
    <location>
        <begin position="85"/>
        <end position="108"/>
    </location>
</feature>
<comment type="caution">
    <text evidence="5">The sequence shown here is derived from an EMBL/GenBank/DDBJ whole genome shotgun (WGS) entry which is preliminary data.</text>
</comment>
<dbReference type="Gene3D" id="1.20.5.170">
    <property type="match status" value="1"/>
</dbReference>
<dbReference type="Pfam" id="PF00170">
    <property type="entry name" value="bZIP_1"/>
    <property type="match status" value="1"/>
</dbReference>
<dbReference type="SUPFAM" id="SSF57959">
    <property type="entry name" value="Leucine zipper domain"/>
    <property type="match status" value="1"/>
</dbReference>
<feature type="domain" description="BZIP" evidence="4">
    <location>
        <begin position="7"/>
        <end position="71"/>
    </location>
</feature>
<dbReference type="GO" id="GO:0090575">
    <property type="term" value="C:RNA polymerase II transcription regulator complex"/>
    <property type="evidence" value="ECO:0007669"/>
    <property type="project" value="TreeGrafter"/>
</dbReference>
<dbReference type="SMART" id="SM00338">
    <property type="entry name" value="BRLZ"/>
    <property type="match status" value="1"/>
</dbReference>
<protein>
    <recommendedName>
        <fullName evidence="4">BZIP domain-containing protein</fullName>
    </recommendedName>
</protein>
<comment type="subcellular location">
    <subcellularLocation>
        <location evidence="1">Nucleus</location>
    </subcellularLocation>
</comment>
<feature type="region of interest" description="Disordered" evidence="3">
    <location>
        <begin position="1"/>
        <end position="29"/>
    </location>
</feature>
<evidence type="ECO:0000256" key="2">
    <source>
        <dbReference type="ARBA" id="ARBA00023242"/>
    </source>
</evidence>
<keyword evidence="6" id="KW-1185">Reference proteome</keyword>
<dbReference type="STRING" id="1214573.A0A0G2HGQ0"/>
<evidence type="ECO:0000259" key="4">
    <source>
        <dbReference type="SMART" id="SM00338"/>
    </source>
</evidence>
<dbReference type="PANTHER" id="PTHR40621">
    <property type="entry name" value="TRANSCRIPTION FACTOR KAPC-RELATED"/>
    <property type="match status" value="1"/>
</dbReference>
<dbReference type="InterPro" id="IPR004827">
    <property type="entry name" value="bZIP"/>
</dbReference>
<sequence>MFSPQAPKEDRVQKRRAQVRQAQQNYRGRKEAYTKALETEIAQSKAREAELLRANERLQGTIKSLVGRLEQLGVEGLDEIIRPNLTEYKREPKPNSMSGRAPPLARLGDVDPVTLGMDFVLA</sequence>
<keyword evidence="2" id="KW-0539">Nucleus</keyword>
<gene>
    <name evidence="5" type="ORF">UCDDA912_g05762</name>
</gene>
<dbReference type="GO" id="GO:0001228">
    <property type="term" value="F:DNA-binding transcription activator activity, RNA polymerase II-specific"/>
    <property type="evidence" value="ECO:0007669"/>
    <property type="project" value="TreeGrafter"/>
</dbReference>
<dbReference type="EMBL" id="LCUC01000210">
    <property type="protein sequence ID" value="KKY34273.1"/>
    <property type="molecule type" value="Genomic_DNA"/>
</dbReference>
<dbReference type="Proteomes" id="UP000034680">
    <property type="component" value="Unassembled WGS sequence"/>
</dbReference>
<reference evidence="5 6" key="2">
    <citation type="submission" date="2015-05" db="EMBL/GenBank/DDBJ databases">
        <authorList>
            <person name="Morales-Cruz A."/>
            <person name="Amrine K.C."/>
            <person name="Cantu D."/>
        </authorList>
    </citation>
    <scope>NUCLEOTIDE SEQUENCE [LARGE SCALE GENOMIC DNA]</scope>
    <source>
        <strain evidence="5">DA912</strain>
    </source>
</reference>
<name>A0A0G2HGQ0_9PEZI</name>
<evidence type="ECO:0000256" key="1">
    <source>
        <dbReference type="ARBA" id="ARBA00004123"/>
    </source>
</evidence>
<evidence type="ECO:0000313" key="5">
    <source>
        <dbReference type="EMBL" id="KKY34273.1"/>
    </source>
</evidence>
<dbReference type="PANTHER" id="PTHR40621:SF6">
    <property type="entry name" value="AP-1-LIKE TRANSCRIPTION FACTOR YAP1-RELATED"/>
    <property type="match status" value="1"/>
</dbReference>
<proteinExistence type="predicted"/>
<evidence type="ECO:0000313" key="6">
    <source>
        <dbReference type="Proteomes" id="UP000034680"/>
    </source>
</evidence>
<accession>A0A0G2HGQ0</accession>
<dbReference type="GO" id="GO:0000976">
    <property type="term" value="F:transcription cis-regulatory region binding"/>
    <property type="evidence" value="ECO:0007669"/>
    <property type="project" value="InterPro"/>
</dbReference>
<dbReference type="InterPro" id="IPR046347">
    <property type="entry name" value="bZIP_sf"/>
</dbReference>
<dbReference type="CDD" id="cd14688">
    <property type="entry name" value="bZIP_YAP"/>
    <property type="match status" value="1"/>
</dbReference>
<evidence type="ECO:0000256" key="3">
    <source>
        <dbReference type="SAM" id="MobiDB-lite"/>
    </source>
</evidence>
<dbReference type="InterPro" id="IPR050936">
    <property type="entry name" value="AP-1-like"/>
</dbReference>
<dbReference type="AlphaFoldDB" id="A0A0G2HGQ0"/>